<reference evidence="2" key="1">
    <citation type="journal article" date="2017" name="Cell">
        <title>Insights into land plant evolution garnered from the Marchantia polymorpha genome.</title>
        <authorList>
            <person name="Bowman J.L."/>
            <person name="Kohchi T."/>
            <person name="Yamato K.T."/>
            <person name="Jenkins J."/>
            <person name="Shu S."/>
            <person name="Ishizaki K."/>
            <person name="Yamaoka S."/>
            <person name="Nishihama R."/>
            <person name="Nakamura Y."/>
            <person name="Berger F."/>
            <person name="Adam C."/>
            <person name="Aki S.S."/>
            <person name="Althoff F."/>
            <person name="Araki T."/>
            <person name="Arteaga-Vazquez M.A."/>
            <person name="Balasubrmanian S."/>
            <person name="Barry K."/>
            <person name="Bauer D."/>
            <person name="Boehm C.R."/>
            <person name="Briginshaw L."/>
            <person name="Caballero-Perez J."/>
            <person name="Catarino B."/>
            <person name="Chen F."/>
            <person name="Chiyoda S."/>
            <person name="Chovatia M."/>
            <person name="Davies K.M."/>
            <person name="Delmans M."/>
            <person name="Demura T."/>
            <person name="Dierschke T."/>
            <person name="Dolan L."/>
            <person name="Dorantes-Acosta A.E."/>
            <person name="Eklund D.M."/>
            <person name="Florent S.N."/>
            <person name="Flores-Sandoval E."/>
            <person name="Fujiyama A."/>
            <person name="Fukuzawa H."/>
            <person name="Galik B."/>
            <person name="Grimanelli D."/>
            <person name="Grimwood J."/>
            <person name="Grossniklaus U."/>
            <person name="Hamada T."/>
            <person name="Haseloff J."/>
            <person name="Hetherington A.J."/>
            <person name="Higo A."/>
            <person name="Hirakawa Y."/>
            <person name="Hundley H.N."/>
            <person name="Ikeda Y."/>
            <person name="Inoue K."/>
            <person name="Inoue S.I."/>
            <person name="Ishida S."/>
            <person name="Jia Q."/>
            <person name="Kakita M."/>
            <person name="Kanazawa T."/>
            <person name="Kawai Y."/>
            <person name="Kawashima T."/>
            <person name="Kennedy M."/>
            <person name="Kinose K."/>
            <person name="Kinoshita T."/>
            <person name="Kohara Y."/>
            <person name="Koide E."/>
            <person name="Komatsu K."/>
            <person name="Kopischke S."/>
            <person name="Kubo M."/>
            <person name="Kyozuka J."/>
            <person name="Lagercrantz U."/>
            <person name="Lin S.S."/>
            <person name="Lindquist E."/>
            <person name="Lipzen A.M."/>
            <person name="Lu C.W."/>
            <person name="De Luna E."/>
            <person name="Martienssen R.A."/>
            <person name="Minamino N."/>
            <person name="Mizutani M."/>
            <person name="Mizutani M."/>
            <person name="Mochizuki N."/>
            <person name="Monte I."/>
            <person name="Mosher R."/>
            <person name="Nagasaki H."/>
            <person name="Nakagami H."/>
            <person name="Naramoto S."/>
            <person name="Nishitani K."/>
            <person name="Ohtani M."/>
            <person name="Okamoto T."/>
            <person name="Okumura M."/>
            <person name="Phillips J."/>
            <person name="Pollak B."/>
            <person name="Reinders A."/>
            <person name="Rovekamp M."/>
            <person name="Sano R."/>
            <person name="Sawa S."/>
            <person name="Schmid M.W."/>
            <person name="Shirakawa M."/>
            <person name="Solano R."/>
            <person name="Spunde A."/>
            <person name="Suetsugu N."/>
            <person name="Sugano S."/>
            <person name="Sugiyama A."/>
            <person name="Sun R."/>
            <person name="Suzuki Y."/>
            <person name="Takenaka M."/>
            <person name="Takezawa D."/>
            <person name="Tomogane H."/>
            <person name="Tsuzuki M."/>
            <person name="Ueda T."/>
            <person name="Umeda M."/>
            <person name="Ward J.M."/>
            <person name="Watanabe Y."/>
            <person name="Yazaki K."/>
            <person name="Yokoyama R."/>
            <person name="Yoshitake Y."/>
            <person name="Yotsui I."/>
            <person name="Zachgo S."/>
            <person name="Schmutz J."/>
        </authorList>
    </citation>
    <scope>NUCLEOTIDE SEQUENCE [LARGE SCALE GENOMIC DNA]</scope>
    <source>
        <strain evidence="2">Tak-1</strain>
    </source>
</reference>
<gene>
    <name evidence="1" type="ORF">MARPO_0025s0087</name>
</gene>
<sequence length="71" mass="8216">MIRREKSRQDCESSGVMVDEVSLRTATSDYWKSASTRTHFCERDLGAEINHNHQDPAFIFKRFTSSVYTAN</sequence>
<accession>A0A2R6XBC0</accession>
<name>A0A2R6XBC0_MARPO</name>
<proteinExistence type="predicted"/>
<dbReference type="Proteomes" id="UP000244005">
    <property type="component" value="Unassembled WGS sequence"/>
</dbReference>
<protein>
    <submittedName>
        <fullName evidence="1">Uncharacterized protein</fullName>
    </submittedName>
</protein>
<organism evidence="1 2">
    <name type="scientific">Marchantia polymorpha</name>
    <name type="common">Common liverwort</name>
    <name type="synonym">Marchantia aquatica</name>
    <dbReference type="NCBI Taxonomy" id="3197"/>
    <lineage>
        <taxon>Eukaryota</taxon>
        <taxon>Viridiplantae</taxon>
        <taxon>Streptophyta</taxon>
        <taxon>Embryophyta</taxon>
        <taxon>Marchantiophyta</taxon>
        <taxon>Marchantiopsida</taxon>
        <taxon>Marchantiidae</taxon>
        <taxon>Marchantiales</taxon>
        <taxon>Marchantiaceae</taxon>
        <taxon>Marchantia</taxon>
    </lineage>
</organism>
<dbReference type="Gramene" id="Mp2g25920.1">
    <property type="protein sequence ID" value="Mp2g25920.1.cds1"/>
    <property type="gene ID" value="Mp2g25920"/>
</dbReference>
<evidence type="ECO:0000313" key="2">
    <source>
        <dbReference type="Proteomes" id="UP000244005"/>
    </source>
</evidence>
<evidence type="ECO:0000313" key="1">
    <source>
        <dbReference type="EMBL" id="PTQ43403.1"/>
    </source>
</evidence>
<dbReference type="EMBL" id="KZ772697">
    <property type="protein sequence ID" value="PTQ43403.1"/>
    <property type="molecule type" value="Genomic_DNA"/>
</dbReference>
<keyword evidence="2" id="KW-1185">Reference proteome</keyword>
<dbReference type="AlphaFoldDB" id="A0A2R6XBC0"/>